<dbReference type="STRING" id="46679.SAMN05216202_4568"/>
<accession>A0A1H2NSP6</accession>
<comment type="similarity">
    <text evidence="1 7">Belongs to the peptidase M3 family.</text>
</comment>
<dbReference type="RefSeq" id="WP_157720797.1">
    <property type="nucleotide sequence ID" value="NZ_LS483433.1"/>
</dbReference>
<dbReference type="Pfam" id="PF01432">
    <property type="entry name" value="Peptidase_M3"/>
    <property type="match status" value="1"/>
</dbReference>
<evidence type="ECO:0000313" key="9">
    <source>
        <dbReference type="EMBL" id="SDV08414.1"/>
    </source>
</evidence>
<feature type="domain" description="Peptidase M3A/M3B catalytic" evidence="8">
    <location>
        <begin position="226"/>
        <end position="665"/>
    </location>
</feature>
<keyword evidence="2 7" id="KW-0645">Protease</keyword>
<dbReference type="InterPro" id="IPR045090">
    <property type="entry name" value="Pept_M3A_M3B"/>
</dbReference>
<evidence type="ECO:0000256" key="3">
    <source>
        <dbReference type="ARBA" id="ARBA00022723"/>
    </source>
</evidence>
<keyword evidence="6 7" id="KW-0482">Metalloprotease</keyword>
<dbReference type="GO" id="GO:0006508">
    <property type="term" value="P:proteolysis"/>
    <property type="evidence" value="ECO:0007669"/>
    <property type="project" value="UniProtKB-KW"/>
</dbReference>
<evidence type="ECO:0000256" key="2">
    <source>
        <dbReference type="ARBA" id="ARBA00022670"/>
    </source>
</evidence>
<gene>
    <name evidence="9" type="ORF">SAMN05216202_4568</name>
</gene>
<dbReference type="InterPro" id="IPR024079">
    <property type="entry name" value="MetalloPept_cat_dom_sf"/>
</dbReference>
<dbReference type="SUPFAM" id="SSF55486">
    <property type="entry name" value="Metalloproteases ('zincins'), catalytic domain"/>
    <property type="match status" value="1"/>
</dbReference>
<dbReference type="GO" id="GO:0046872">
    <property type="term" value="F:metal ion binding"/>
    <property type="evidence" value="ECO:0007669"/>
    <property type="project" value="UniProtKB-UniRule"/>
</dbReference>
<keyword evidence="3 7" id="KW-0479">Metal-binding</keyword>
<dbReference type="Gene3D" id="3.40.390.10">
    <property type="entry name" value="Collagenase (Catalytic Domain)"/>
    <property type="match status" value="1"/>
</dbReference>
<dbReference type="EMBL" id="LT629802">
    <property type="protein sequence ID" value="SDV08414.1"/>
    <property type="molecule type" value="Genomic_DNA"/>
</dbReference>
<evidence type="ECO:0000256" key="4">
    <source>
        <dbReference type="ARBA" id="ARBA00022801"/>
    </source>
</evidence>
<reference evidence="10" key="1">
    <citation type="submission" date="2016-10" db="EMBL/GenBank/DDBJ databases">
        <authorList>
            <person name="Varghese N."/>
            <person name="Submissions S."/>
        </authorList>
    </citation>
    <scope>NUCLEOTIDE SEQUENCE [LARGE SCALE GENOMIC DNA]</scope>
    <source>
        <strain evidence="10">LMG 2223</strain>
    </source>
</reference>
<sequence length="673" mass="76162">MPVQNPLLQTFDLPPFSQVRTEHLAPAAEALIVESRRQVAHIIQTQTPFPTWDDLVLALDDILARLELAQGVVTVLDASEVDEGWERAASDFHGRLNDFRAELMGNPQLSALCTQLAASPIAALFDAQRRRILGKIQVQFRRSGLSLPQVERERLAYLRLANELLEGEFSNRLAQATAAWSKHVEDEALLQGVPASLKQAMTAKAQAKGLPGWLITLDSEMFRGIMANAENRALRQEVCEAFFSRASDVGPHAGLYDNTDHLLTVLDGRHEIARLLGYEHFVQVVLEEQMVDSVDQVQRFFQAQLASEQSTFASDRRQLQAFAANHGVHDLQLWDYAFFSERLRQQMTGISAEQIREYFTLDHTLVRVCELFQRLFAVQFVERTDFDTWAAPVRLFEVKEYDAVIGYVFFEPFAGTSNEQGPNTIELRARHRDAEGLLNRPIAVMQCNFLQDMPGQPYLLDHLRLRILLHEFGHCLQHILTTADNRRLSGMASYGRDTAEFIGEFFELWCFQPQILVWLSRHYQTGAPLPSDLAQKQLTYLSTQTSWDTAELLTDAIFDFEVHRTWGDGRSIRQVFAEAVARVGQLEGLSRLRPANQLTHIMQGYAASLYSYRWSGVLAKEAFQRFLREGLFNPNTGRAFRHAVLAPGNSRSLLDALQVFLGTRPAALGPAPQ</sequence>
<dbReference type="InterPro" id="IPR001567">
    <property type="entry name" value="Pept_M3A_M3B_dom"/>
</dbReference>
<dbReference type="Gene3D" id="1.10.1370.10">
    <property type="entry name" value="Neurolysin, domain 3"/>
    <property type="match status" value="1"/>
</dbReference>
<comment type="cofactor">
    <cofactor evidence="7">
        <name>Zn(2+)</name>
        <dbReference type="ChEBI" id="CHEBI:29105"/>
    </cofactor>
    <text evidence="7">Binds 1 zinc ion.</text>
</comment>
<dbReference type="GO" id="GO:0004222">
    <property type="term" value="F:metalloendopeptidase activity"/>
    <property type="evidence" value="ECO:0007669"/>
    <property type="project" value="InterPro"/>
</dbReference>
<keyword evidence="5 7" id="KW-0862">Zinc</keyword>
<proteinExistence type="inferred from homology"/>
<evidence type="ECO:0000256" key="6">
    <source>
        <dbReference type="ARBA" id="ARBA00023049"/>
    </source>
</evidence>
<dbReference type="AlphaFoldDB" id="A0A1H2NSP6"/>
<evidence type="ECO:0000259" key="8">
    <source>
        <dbReference type="Pfam" id="PF01432"/>
    </source>
</evidence>
<evidence type="ECO:0000256" key="5">
    <source>
        <dbReference type="ARBA" id="ARBA00022833"/>
    </source>
</evidence>
<dbReference type="PANTHER" id="PTHR43660">
    <property type="entry name" value="DIPEPTIDYL CARBOXYPEPTIDASE"/>
    <property type="match status" value="1"/>
</dbReference>
<name>A0A1H2NSP6_9PSED</name>
<organism evidence="9 10">
    <name type="scientific">Pseudomonas mucidolens</name>
    <dbReference type="NCBI Taxonomy" id="46679"/>
    <lineage>
        <taxon>Bacteria</taxon>
        <taxon>Pseudomonadati</taxon>
        <taxon>Pseudomonadota</taxon>
        <taxon>Gammaproteobacteria</taxon>
        <taxon>Pseudomonadales</taxon>
        <taxon>Pseudomonadaceae</taxon>
        <taxon>Pseudomonas</taxon>
    </lineage>
</organism>
<keyword evidence="4 7" id="KW-0378">Hydrolase</keyword>
<evidence type="ECO:0000313" key="10">
    <source>
        <dbReference type="Proteomes" id="UP000198600"/>
    </source>
</evidence>
<evidence type="ECO:0000256" key="7">
    <source>
        <dbReference type="RuleBase" id="RU003435"/>
    </source>
</evidence>
<dbReference type="PANTHER" id="PTHR43660:SF1">
    <property type="entry name" value="DIPEPTIDYL CARBOXYPEPTIDASE"/>
    <property type="match status" value="1"/>
</dbReference>
<protein>
    <submittedName>
        <fullName evidence="9">Oligopeptidase A</fullName>
    </submittedName>
</protein>
<evidence type="ECO:0000256" key="1">
    <source>
        <dbReference type="ARBA" id="ARBA00006040"/>
    </source>
</evidence>
<dbReference type="InterPro" id="IPR024077">
    <property type="entry name" value="Neurolysin/TOP_dom2"/>
</dbReference>
<dbReference type="Proteomes" id="UP000198600">
    <property type="component" value="Chromosome I"/>
</dbReference>
<keyword evidence="10" id="KW-1185">Reference proteome</keyword>